<gene>
    <name evidence="3" type="ORF">CCMP2556_LOCUS10896</name>
</gene>
<accession>A0ABP0JDR9</accession>
<feature type="chain" id="PRO_5045320001" description="SAP domain-containing protein" evidence="1">
    <location>
        <begin position="32"/>
        <end position="678"/>
    </location>
</feature>
<evidence type="ECO:0000313" key="4">
    <source>
        <dbReference type="Proteomes" id="UP001642484"/>
    </source>
</evidence>
<dbReference type="SUPFAM" id="SSF68906">
    <property type="entry name" value="SAP domain"/>
    <property type="match status" value="1"/>
</dbReference>
<dbReference type="InterPro" id="IPR003034">
    <property type="entry name" value="SAP_dom"/>
</dbReference>
<keyword evidence="4" id="KW-1185">Reference proteome</keyword>
<feature type="signal peptide" evidence="1">
    <location>
        <begin position="1"/>
        <end position="31"/>
    </location>
</feature>
<dbReference type="InterPro" id="IPR027417">
    <property type="entry name" value="P-loop_NTPase"/>
</dbReference>
<dbReference type="Pfam" id="PF02037">
    <property type="entry name" value="SAP"/>
    <property type="match status" value="1"/>
</dbReference>
<sequence>MARQRAGQSRFKLLVAIVIVVLCFLHLPINGSQTLAVPGSGRETTRASLEKLTVRKLKTKLREKGLKVSGRKADLVERLVKYTAMESMEIKRVRSGKRKIPHPLKLADPATDVFIPLDETVQQLEALLQKKRVVFLRAGVASGKSTLAHYLCREHPFKYLQVYPPAFDSLTSQHWQIQFMAALENEPSAPDVAKRSMEDAVKYVHDNDRVLVFDECHLLFSCPDFLNMFLKPGHLWQPPMMLLLSAASEAVDMHGAISRTPAEITAKFIWTPPMPDAKALVNQLAQADVYLSQDAIEFFLTFCCGHRGLFIRSMEWVQEKQSAEQRNSTPWNLTRALGEASQAWDTENWIYAPDDSLMGKLQTIRAIRVNGYFASLENIPEQFVKILCEGPTDDIDIPVRRMLAIHGFVLPTLRDNMGAEQNEFQELDWACPGAKYGVANYLMASYYRQALAKKRQLTVEIDTHPASCIDFLLRALPSLLFAEVVAISVKDHGQAVFHSDISGEELPFEVHYTFALIRVLKRLGFRTVSSLESPPDGKAYIYYTTQDCSAFAIEAVVAARGRAAIEEHRKRFKNVSKTNYANAKHKCLLIIGRKGHQLRKLVQDTWGGLAGIEIVGLAANSAHTGYHVYVKQQEQQGKEVLDFYIPCDGVARSFSFKDEEPFFEISSAQKFKSIQPGR</sequence>
<organism evidence="3 4">
    <name type="scientific">Durusdinium trenchii</name>
    <dbReference type="NCBI Taxonomy" id="1381693"/>
    <lineage>
        <taxon>Eukaryota</taxon>
        <taxon>Sar</taxon>
        <taxon>Alveolata</taxon>
        <taxon>Dinophyceae</taxon>
        <taxon>Suessiales</taxon>
        <taxon>Symbiodiniaceae</taxon>
        <taxon>Durusdinium</taxon>
    </lineage>
</organism>
<evidence type="ECO:0000256" key="1">
    <source>
        <dbReference type="SAM" id="SignalP"/>
    </source>
</evidence>
<reference evidence="3 4" key="1">
    <citation type="submission" date="2024-02" db="EMBL/GenBank/DDBJ databases">
        <authorList>
            <person name="Chen Y."/>
            <person name="Shah S."/>
            <person name="Dougan E. K."/>
            <person name="Thang M."/>
            <person name="Chan C."/>
        </authorList>
    </citation>
    <scope>NUCLEOTIDE SEQUENCE [LARGE SCALE GENOMIC DNA]</scope>
</reference>
<dbReference type="EMBL" id="CAXAMN010005114">
    <property type="protein sequence ID" value="CAK9012553.1"/>
    <property type="molecule type" value="Genomic_DNA"/>
</dbReference>
<dbReference type="SMART" id="SM00513">
    <property type="entry name" value="SAP"/>
    <property type="match status" value="1"/>
</dbReference>
<name>A0ABP0JDR9_9DINO</name>
<proteinExistence type="predicted"/>
<dbReference type="Gene3D" id="1.10.720.30">
    <property type="entry name" value="SAP domain"/>
    <property type="match status" value="1"/>
</dbReference>
<evidence type="ECO:0000313" key="3">
    <source>
        <dbReference type="EMBL" id="CAK9012553.1"/>
    </source>
</evidence>
<evidence type="ECO:0000259" key="2">
    <source>
        <dbReference type="PROSITE" id="PS50800"/>
    </source>
</evidence>
<dbReference type="PROSITE" id="PS50800">
    <property type="entry name" value="SAP"/>
    <property type="match status" value="1"/>
</dbReference>
<dbReference type="InterPro" id="IPR036361">
    <property type="entry name" value="SAP_dom_sf"/>
</dbReference>
<comment type="caution">
    <text evidence="3">The sequence shown here is derived from an EMBL/GenBank/DDBJ whole genome shotgun (WGS) entry which is preliminary data.</text>
</comment>
<dbReference type="SUPFAM" id="SSF52540">
    <property type="entry name" value="P-loop containing nucleoside triphosphate hydrolases"/>
    <property type="match status" value="1"/>
</dbReference>
<protein>
    <recommendedName>
        <fullName evidence="2">SAP domain-containing protein</fullName>
    </recommendedName>
</protein>
<feature type="domain" description="SAP" evidence="2">
    <location>
        <begin position="49"/>
        <end position="83"/>
    </location>
</feature>
<keyword evidence="1" id="KW-0732">Signal</keyword>
<dbReference type="Proteomes" id="UP001642484">
    <property type="component" value="Unassembled WGS sequence"/>
</dbReference>